<comment type="caution">
    <text evidence="3">The sequence shown here is derived from an EMBL/GenBank/DDBJ whole genome shotgun (WGS) entry which is preliminary data.</text>
</comment>
<organism evidence="3 4">
    <name type="scientific">Gottfriedia solisilvae</name>
    <dbReference type="NCBI Taxonomy" id="1516104"/>
    <lineage>
        <taxon>Bacteria</taxon>
        <taxon>Bacillati</taxon>
        <taxon>Bacillota</taxon>
        <taxon>Bacilli</taxon>
        <taxon>Bacillales</taxon>
        <taxon>Bacillaceae</taxon>
        <taxon>Gottfriedia</taxon>
    </lineage>
</organism>
<name>A0A8J3ADF2_9BACI</name>
<dbReference type="Pfam" id="PF02517">
    <property type="entry name" value="Rce1-like"/>
    <property type="match status" value="1"/>
</dbReference>
<evidence type="ECO:0000256" key="1">
    <source>
        <dbReference type="SAM" id="Phobius"/>
    </source>
</evidence>
<feature type="domain" description="CAAX prenyl protease 2/Lysostaphin resistance protein A-like" evidence="2">
    <location>
        <begin position="96"/>
        <end position="178"/>
    </location>
</feature>
<evidence type="ECO:0000313" key="4">
    <source>
        <dbReference type="Proteomes" id="UP000626244"/>
    </source>
</evidence>
<evidence type="ECO:0000313" key="3">
    <source>
        <dbReference type="EMBL" id="GGI12209.1"/>
    </source>
</evidence>
<dbReference type="GO" id="GO:0004175">
    <property type="term" value="F:endopeptidase activity"/>
    <property type="evidence" value="ECO:0007669"/>
    <property type="project" value="UniProtKB-ARBA"/>
</dbReference>
<keyword evidence="1" id="KW-0472">Membrane</keyword>
<feature type="transmembrane region" description="Helical" evidence="1">
    <location>
        <begin position="167"/>
        <end position="184"/>
    </location>
</feature>
<keyword evidence="1" id="KW-0812">Transmembrane</keyword>
<feature type="transmembrane region" description="Helical" evidence="1">
    <location>
        <begin position="144"/>
        <end position="161"/>
    </location>
</feature>
<accession>A0A8J3ADF2</accession>
<feature type="transmembrane region" description="Helical" evidence="1">
    <location>
        <begin position="51"/>
        <end position="71"/>
    </location>
</feature>
<dbReference type="InterPro" id="IPR003675">
    <property type="entry name" value="Rce1/LyrA-like_dom"/>
</dbReference>
<dbReference type="Proteomes" id="UP000626244">
    <property type="component" value="Unassembled WGS sequence"/>
</dbReference>
<gene>
    <name evidence="3" type="ORF">GCM10007380_11720</name>
</gene>
<proteinExistence type="predicted"/>
<evidence type="ECO:0000259" key="2">
    <source>
        <dbReference type="Pfam" id="PF02517"/>
    </source>
</evidence>
<reference evidence="4" key="1">
    <citation type="journal article" date="2019" name="Int. J. Syst. Evol. Microbiol.">
        <title>The Global Catalogue of Microorganisms (GCM) 10K type strain sequencing project: providing services to taxonomists for standard genome sequencing and annotation.</title>
        <authorList>
            <consortium name="The Broad Institute Genomics Platform"/>
            <consortium name="The Broad Institute Genome Sequencing Center for Infectious Disease"/>
            <person name="Wu L."/>
            <person name="Ma J."/>
        </authorList>
    </citation>
    <scope>NUCLEOTIDE SEQUENCE [LARGE SCALE GENOMIC DNA]</scope>
    <source>
        <strain evidence="4">CGMCC 1.14993</strain>
    </source>
</reference>
<dbReference type="EMBL" id="BMHB01000001">
    <property type="protein sequence ID" value="GGI12209.1"/>
    <property type="molecule type" value="Genomic_DNA"/>
</dbReference>
<sequence length="194" mass="22307">MENELSRQNISIKNLKKSVYGTQLIILLIAIICIGFFIGFDDFVEEQSTFLSLKTFIFGIGGGIVLVLFNVLLNYTVPERFLDDGGFNKKFFTSLSVFEMTILCFLIALSEEVFFRGFVQTKFGIILASIIFALVHFRYVKKPVLFVIVLLESFFIGYLYLITENILAVFITHFILDYVLGLYMKFSLESEEEK</sequence>
<keyword evidence="1" id="KW-1133">Transmembrane helix</keyword>
<feature type="transmembrane region" description="Helical" evidence="1">
    <location>
        <begin position="20"/>
        <end position="39"/>
    </location>
</feature>
<dbReference type="RefSeq" id="WP_087999386.1">
    <property type="nucleotide sequence ID" value="NZ_BMHB01000001.1"/>
</dbReference>
<feature type="transmembrane region" description="Helical" evidence="1">
    <location>
        <begin position="91"/>
        <end position="109"/>
    </location>
</feature>
<feature type="transmembrane region" description="Helical" evidence="1">
    <location>
        <begin position="115"/>
        <end position="137"/>
    </location>
</feature>
<dbReference type="OrthoDB" id="1523022at2"/>
<dbReference type="AlphaFoldDB" id="A0A8J3ADF2"/>
<keyword evidence="4" id="KW-1185">Reference proteome</keyword>
<protein>
    <recommendedName>
        <fullName evidence="2">CAAX prenyl protease 2/Lysostaphin resistance protein A-like domain-containing protein</fullName>
    </recommendedName>
</protein>
<dbReference type="GO" id="GO:0080120">
    <property type="term" value="P:CAAX-box protein maturation"/>
    <property type="evidence" value="ECO:0007669"/>
    <property type="project" value="UniProtKB-ARBA"/>
</dbReference>